<name>A0A7S3YIT8_9EUKA</name>
<gene>
    <name evidence="1" type="ORF">LGLO00237_LOCUS5827</name>
</gene>
<protein>
    <submittedName>
        <fullName evidence="1">Uncharacterized protein</fullName>
    </submittedName>
</protein>
<reference evidence="1" key="1">
    <citation type="submission" date="2021-01" db="EMBL/GenBank/DDBJ databases">
        <authorList>
            <person name="Corre E."/>
            <person name="Pelletier E."/>
            <person name="Niang G."/>
            <person name="Scheremetjew M."/>
            <person name="Finn R."/>
            <person name="Kale V."/>
            <person name="Holt S."/>
            <person name="Cochrane G."/>
            <person name="Meng A."/>
            <person name="Brown T."/>
            <person name="Cohen L."/>
        </authorList>
    </citation>
    <scope>NUCLEOTIDE SEQUENCE</scope>
    <source>
        <strain evidence="1">CCCM811</strain>
    </source>
</reference>
<accession>A0A7S3YIT8</accession>
<proteinExistence type="predicted"/>
<dbReference type="EMBL" id="HBIV01007825">
    <property type="protein sequence ID" value="CAE0652838.1"/>
    <property type="molecule type" value="Transcribed_RNA"/>
</dbReference>
<organism evidence="1">
    <name type="scientific">Lotharella globosa</name>
    <dbReference type="NCBI Taxonomy" id="91324"/>
    <lineage>
        <taxon>Eukaryota</taxon>
        <taxon>Sar</taxon>
        <taxon>Rhizaria</taxon>
        <taxon>Cercozoa</taxon>
        <taxon>Chlorarachniophyceae</taxon>
        <taxon>Lotharella</taxon>
    </lineage>
</organism>
<dbReference type="AlphaFoldDB" id="A0A7S3YIT8"/>
<evidence type="ECO:0000313" key="1">
    <source>
        <dbReference type="EMBL" id="CAE0652838.1"/>
    </source>
</evidence>
<sequence length="118" mass="13627">MKDSRGWTCIHHYIHGLEEPEVEADSYAWFEGICSKADMKDKNSFYSQLFVGDSSGRRSVREFVSVMQGNCAGSTPLMHMCRVYKEYVNKNPEEVAIRTKILNPSFFPLKIQRARDEV</sequence>